<feature type="domain" description="Reverse transcriptase" evidence="8">
    <location>
        <begin position="10"/>
        <end position="67"/>
    </location>
</feature>
<evidence type="ECO:0000313" key="10">
    <source>
        <dbReference type="EMBL" id="OWZ09635.1"/>
    </source>
</evidence>
<dbReference type="GO" id="GO:0016787">
    <property type="term" value="F:hydrolase activity"/>
    <property type="evidence" value="ECO:0007669"/>
    <property type="project" value="UniProtKB-KW"/>
</dbReference>
<dbReference type="OrthoDB" id="427924at2759"/>
<evidence type="ECO:0000256" key="7">
    <source>
        <dbReference type="SAM" id="SignalP"/>
    </source>
</evidence>
<keyword evidence="7" id="KW-0732">Signal</keyword>
<evidence type="ECO:0000256" key="4">
    <source>
        <dbReference type="ARBA" id="ARBA00022759"/>
    </source>
</evidence>
<dbReference type="GO" id="GO:0004519">
    <property type="term" value="F:endonuclease activity"/>
    <property type="evidence" value="ECO:0007669"/>
    <property type="project" value="UniProtKB-KW"/>
</dbReference>
<keyword evidence="11" id="KW-1185">Reference proteome</keyword>
<reference evidence="11" key="1">
    <citation type="submission" date="2017-03" db="EMBL/GenBank/DDBJ databases">
        <title>Phytopthora megakarya and P. palmivora, two closely related causual agents of cacao black pod achieved similar genome size and gene model numbers by different mechanisms.</title>
        <authorList>
            <person name="Ali S."/>
            <person name="Shao J."/>
            <person name="Larry D.J."/>
            <person name="Kronmiller B."/>
            <person name="Shen D."/>
            <person name="Strem M.D."/>
            <person name="Melnick R.L."/>
            <person name="Guiltinan M.J."/>
            <person name="Tyler B.M."/>
            <person name="Meinhardt L.W."/>
            <person name="Bailey B.A."/>
        </authorList>
    </citation>
    <scope>NUCLEOTIDE SEQUENCE [LARGE SCALE GENOMIC DNA]</scope>
    <source>
        <strain evidence="11">zdho120</strain>
    </source>
</reference>
<dbReference type="PANTHER" id="PTHR37984">
    <property type="entry name" value="PROTEIN CBG26694"/>
    <property type="match status" value="1"/>
</dbReference>
<evidence type="ECO:0000256" key="2">
    <source>
        <dbReference type="ARBA" id="ARBA00022695"/>
    </source>
</evidence>
<dbReference type="Gene3D" id="3.30.70.270">
    <property type="match status" value="2"/>
</dbReference>
<protein>
    <submittedName>
        <fullName evidence="10">Retrovirus Polyprotein</fullName>
    </submittedName>
</protein>
<keyword evidence="3" id="KW-0540">Nuclease</keyword>
<sequence>MVLLRGLTWLTCLVYLDDIVIFTKGGVERHVIELAGVFERLRAAGLSLKLKKCTFMTTSMEYLGHHLSNHGVQPAERLVESVRELPRTVDTAEVKRFVHLAGHYRKFMAAFGSIVGPMTRLLKKDVEWEWCEAQEFAFKRVKLLLTTRPLLLYLNFELPFRLVTGASKVGLGRSWAWVATDGLCKLNNKAESNYSITELECLAVVWAVKKFRPYLYGRAFTIITDHAALKWLMTRTTLPGRLHRWALVLQEYEFQVEYRPGSTNVEADALSRAPAAVRVAVGRQRRRPAATARSATTETGVTALESGGMATYVTPHDDRRHTTIMEAGQMLAAPVTAAT</sequence>
<organism evidence="10 11">
    <name type="scientific">Phytophthora megakarya</name>
    <dbReference type="NCBI Taxonomy" id="4795"/>
    <lineage>
        <taxon>Eukaryota</taxon>
        <taxon>Sar</taxon>
        <taxon>Stramenopiles</taxon>
        <taxon>Oomycota</taxon>
        <taxon>Peronosporomycetes</taxon>
        <taxon>Peronosporales</taxon>
        <taxon>Peronosporaceae</taxon>
        <taxon>Phytophthora</taxon>
    </lineage>
</organism>
<dbReference type="FunFam" id="3.30.70.270:FF:000020">
    <property type="entry name" value="Transposon Tf2-6 polyprotein-like Protein"/>
    <property type="match status" value="1"/>
</dbReference>
<feature type="chain" id="PRO_5012714116" evidence="7">
    <location>
        <begin position="26"/>
        <end position="339"/>
    </location>
</feature>
<keyword evidence="2" id="KW-0548">Nucleotidyltransferase</keyword>
<evidence type="ECO:0000256" key="1">
    <source>
        <dbReference type="ARBA" id="ARBA00022679"/>
    </source>
</evidence>
<dbReference type="PANTHER" id="PTHR37984:SF5">
    <property type="entry name" value="PROTEIN NYNRIN-LIKE"/>
    <property type="match status" value="1"/>
</dbReference>
<feature type="domain" description="Reverse transcriptase RNase H-like" evidence="9">
    <location>
        <begin position="156"/>
        <end position="252"/>
    </location>
</feature>
<dbReference type="InterPro" id="IPR050951">
    <property type="entry name" value="Retrovirus_Pol_polyprotein"/>
</dbReference>
<dbReference type="Proteomes" id="UP000198211">
    <property type="component" value="Unassembled WGS sequence"/>
</dbReference>
<dbReference type="CDD" id="cd09274">
    <property type="entry name" value="RNase_HI_RT_Ty3"/>
    <property type="match status" value="1"/>
</dbReference>
<dbReference type="EMBL" id="NBNE01002713">
    <property type="protein sequence ID" value="OWZ09635.1"/>
    <property type="molecule type" value="Genomic_DNA"/>
</dbReference>
<dbReference type="SUPFAM" id="SSF56672">
    <property type="entry name" value="DNA/RNA polymerases"/>
    <property type="match status" value="1"/>
</dbReference>
<feature type="signal peptide" evidence="7">
    <location>
        <begin position="1"/>
        <end position="25"/>
    </location>
</feature>
<evidence type="ECO:0000259" key="9">
    <source>
        <dbReference type="Pfam" id="PF17917"/>
    </source>
</evidence>
<dbReference type="InterPro" id="IPR043502">
    <property type="entry name" value="DNA/RNA_pol_sf"/>
</dbReference>
<gene>
    <name evidence="10" type="ORF">PHMEG_00017632</name>
</gene>
<dbReference type="InterPro" id="IPR043128">
    <property type="entry name" value="Rev_trsase/Diguanyl_cyclase"/>
</dbReference>
<comment type="caution">
    <text evidence="10">The sequence shown here is derived from an EMBL/GenBank/DDBJ whole genome shotgun (WGS) entry which is preliminary data.</text>
</comment>
<evidence type="ECO:0000259" key="8">
    <source>
        <dbReference type="Pfam" id="PF00078"/>
    </source>
</evidence>
<keyword evidence="5" id="KW-0378">Hydrolase</keyword>
<dbReference type="InterPro" id="IPR000477">
    <property type="entry name" value="RT_dom"/>
</dbReference>
<dbReference type="Pfam" id="PF17917">
    <property type="entry name" value="RT_RNaseH"/>
    <property type="match status" value="1"/>
</dbReference>
<dbReference type="InterPro" id="IPR041373">
    <property type="entry name" value="RT_RNaseH"/>
</dbReference>
<dbReference type="STRING" id="4795.A0A225VWB9"/>
<keyword evidence="4" id="KW-0255">Endonuclease</keyword>
<keyword evidence="1" id="KW-0808">Transferase</keyword>
<accession>A0A225VWB9</accession>
<name>A0A225VWB9_9STRA</name>
<dbReference type="AlphaFoldDB" id="A0A225VWB9"/>
<evidence type="ECO:0000256" key="3">
    <source>
        <dbReference type="ARBA" id="ARBA00022722"/>
    </source>
</evidence>
<proteinExistence type="predicted"/>
<evidence type="ECO:0000256" key="5">
    <source>
        <dbReference type="ARBA" id="ARBA00022801"/>
    </source>
</evidence>
<dbReference type="GO" id="GO:0003964">
    <property type="term" value="F:RNA-directed DNA polymerase activity"/>
    <property type="evidence" value="ECO:0007669"/>
    <property type="project" value="UniProtKB-KW"/>
</dbReference>
<dbReference type="Pfam" id="PF00078">
    <property type="entry name" value="RVT_1"/>
    <property type="match status" value="1"/>
</dbReference>
<keyword evidence="6" id="KW-0695">RNA-directed DNA polymerase</keyword>
<evidence type="ECO:0000256" key="6">
    <source>
        <dbReference type="ARBA" id="ARBA00022918"/>
    </source>
</evidence>
<evidence type="ECO:0000313" key="11">
    <source>
        <dbReference type="Proteomes" id="UP000198211"/>
    </source>
</evidence>